<feature type="region of interest" description="Disordered" evidence="2">
    <location>
        <begin position="592"/>
        <end position="618"/>
    </location>
</feature>
<feature type="region of interest" description="Disordered" evidence="2">
    <location>
        <begin position="2327"/>
        <end position="2358"/>
    </location>
</feature>
<feature type="compositionally biased region" description="Basic and acidic residues" evidence="2">
    <location>
        <begin position="1114"/>
        <end position="1126"/>
    </location>
</feature>
<dbReference type="EMBL" id="LR798190">
    <property type="protein sequence ID" value="CAB5079729.1"/>
    <property type="molecule type" value="Genomic_DNA"/>
</dbReference>
<sequence length="2625" mass="285160">MPDPYLQELDALAAQPGTDPYLAEVDSMQQAAEAESTEANAMSHVPGPLKIPVSFLRRAGGAMDNMGARIGETLGLPLQPPGYADQRVRENRANSQAARAAAEESLPGAGGTLSDAGTSFTQTLVTPGGVGSKLLGAALTQGNESLTEARDSGMSEGKAGLYAAAMGAAEGVPGFIMNKMGLGTVEGIVANGLKSLLSTGKTTAAQVGKEVLMKALLPGQVEELWTTLGQQALTGYSGVDPDALRPANITDQMWETVKQTALIEAAGGSMHTGIDAVPSAARFAGRQIDKMRAAVTGHGRDAAAAADVINRDELIRQVGDQMRTADQIDGLYRGWAAQDANDANVDRMDRARSEEEDIQAVNDAAAANERQGVDNQLAGMAVNNDAAARLEQIRADEEAARLEADATIESGRSNEVASAERAKAEDAAAKAELDAILQDQVDAERRKADEAVDQERTAEELAKMQRAEEVARISKGATENAATGEDDPLRGYLDGNDPAASAAKKTVQQQERVAGEKAAKDNRQQAYLLEADLQAQRDGDLGGHYYQDGKLYFDPNRPNEAARMGTEKAQAFVDQHLGGDQVRADDPRLTTTRASQQRMATPTPYERENAGKIHPLGAAPDRITVDDLMAMPRERRMTRFVSLPAETRTALMPELKARMAKETWEEGIHGFHEPAPAPAAVRPVAPRPGAAAAPQGTAPAAAAPDGGAPKARRKASPAPAVAQATPAAPVAAQEPAPAPARQQDRVAPHEAARAEEEASAAESRTQEPAPAPAPTESRPSPEAAPAARIQGEEEAAAAEGAPEPPPAAPAGETRGGQSEPAAKATEAGKRPNPAPAAPAKASPEAISLMKRVRSAIERVTRGRWKVTEHQDGSLSVQVAGGATVTFRPAKAGEFSYTPEAWWSSVGSPARVQKAMRAAGVDAAWVTASDGRARFLAWAKSNPALAGKAMEKIPPWGAISTADGRFVALDANALVKVWERLDTALGSGKHAMDDVGKQAAIDTTVEEEIQHWVWQHLLTSEERKVLHAEVAKRKLELANLDPSDQAVMEEAYKAYQSARADMARERVQPRFMQIIGRLKNSIMDWVRALRGARAAGLPLASGDIWRKVESGEVFDRPVAERSPDGKIADGNGPATVGTETDGDARPADESARNPRDLTAEEAGRAARVSDTFVPIGHVVAQGEQDGSETHSSEGGETVVPPGDSLSIFNHEEWKRNVSRLLDEQGVKGQQKQKFMAAVDAQVGMMQALAMKDGDLYPHSANERDKQAIKDFGALKNPGPIRGNSDGLYRITFDLTSMCVRRLDAGATAAYVSDKIGRPLSGAENMALVLEFRRDGKTAPCLYCYVESPRRKMMDGLNRWMRILDGKEQADGKDADAAKAFRDAGATGIDINFNAFLNPEHASDISGPTVDIDGKQVSLQDFIRTKVTAQVKGLDRYEEYAGQIARLPQSLIEYLNGRAGIRFFSNSDFQPEHLVDLMQAVVDGSARKARAHVYSKIPDFVRVFGRTGMKINTSIFAKTVDGKVVEDAWMGMKWDDAKRFRSEFPDVGAVLVATDDTQIRWALDQGFIDYIIPYHHSGLSSAYSKELNWDDYTSTQRDTWKDGRTPDMVPDKTVDVFGKKINLRDLVQWSGSGKKAKQVPVIRSQDYLDLDKGTSNGLAKKRYLKICDLMGVDHVFPQFIDHPNYIKLKKDFARTDTKFNPLSPTFDTNTGGEIVRGFAERGGDQPQVQNDIGDRLVERIKNANENEDIAQSMLKEDAGQSLSVSQIDDFDPETDIPRRFTEEQRQEDSQSTDSEDQSVDPVRGVNEQISAKQRDGKVRGRETLAEEANSIDQDQQWQDEIKAKIRAGQGIDDREEFWLTRKVSQMLDDAGDNRNRWSELMELAALRAKDGTWVGRALAARRSAWMGTSQGRRSMIRSMITDMGPRWQRQYNNARTDSEREAVAERWRTHVEGIVRRMREKYGVDLHDPRLGDTFGDSLSTAMVMSRVSEEAGHQINVPGMLSWYVVGNLLSLKAVAANATGFPLIGAVKAFQAVPDAVLRLIDKDNKQLSTVSQKRAAVWAGMKAMWGGVGMGMISVYSGDAVATKQAGLKTTYDEADRAGSSTRPVFDGITRRLMGQGAGASYTAQAADFVTRMAGGPFLEVNRLLDETAWHVTYRAALTSIAVREGHQGQAITDFVNSPSDDARLEAADYANEVTLKPTHGENGGKFFNPANVLAMARDPSLIKKYIEKQWPNSPTVQTLAQGALNPLFLVMPFFNAIARLTYMGASLSPYGVAVHGAAAVGRLASASRMEKSDVRDRTVAKASKNLGYVLAGLAIAALVNGLKDKDDDGKKKDAITGSEDNYKSPGEREVRKQVESPRSIYGHDYSRFDPAALPAALHADLRDTMRKLMNGGDAGKELMKLGEKAWNSTIGRQFLSGLDGLFRKKWNDDGEEMGMIEKFTENAKDEFMPGRQWSSAKRSLTETTQMERGKSASERAYGSERPVKNLFGEDKIVRDGTTMDAIGHLFSNPDDAPSPEAKRWIQVIYDANRKAEESGGKPQYPSRPSRSYTLNGQKQKFTDEQYADLQERTGKQWLQALTKFEKRIMTYPPDVQAQVIKDLHDGASAYARASLLRDAAKGLRGAR</sequence>
<feature type="compositionally biased region" description="Basic and acidic residues" evidence="2">
    <location>
        <begin position="1141"/>
        <end position="1163"/>
    </location>
</feature>
<feature type="compositionally biased region" description="Low complexity" evidence="2">
    <location>
        <begin position="678"/>
        <end position="709"/>
    </location>
</feature>
<name>A0A6J7VNV5_9CAUD</name>
<feature type="compositionally biased region" description="Basic and acidic residues" evidence="2">
    <location>
        <begin position="2467"/>
        <end position="2480"/>
    </location>
</feature>
<evidence type="ECO:0000313" key="3">
    <source>
        <dbReference type="EMBL" id="CAB5079729.1"/>
    </source>
</evidence>
<evidence type="ECO:0000256" key="2">
    <source>
        <dbReference type="SAM" id="MobiDB-lite"/>
    </source>
</evidence>
<reference evidence="3" key="1">
    <citation type="submission" date="2020-05" db="EMBL/GenBank/DDBJ databases">
        <authorList>
            <person name="Chiriac C."/>
            <person name="Salcher M."/>
            <person name="Ghai R."/>
            <person name="Kavagutti S V."/>
        </authorList>
    </citation>
    <scope>NUCLEOTIDE SEQUENCE</scope>
</reference>
<feature type="compositionally biased region" description="Polar residues" evidence="2">
    <location>
        <begin position="2454"/>
        <end position="2466"/>
    </location>
</feature>
<evidence type="ECO:0000256" key="1">
    <source>
        <dbReference type="SAM" id="Coils"/>
    </source>
</evidence>
<feature type="compositionally biased region" description="Basic and acidic residues" evidence="2">
    <location>
        <begin position="742"/>
        <end position="756"/>
    </location>
</feature>
<feature type="region of interest" description="Disordered" evidence="2">
    <location>
        <begin position="1752"/>
        <end position="1818"/>
    </location>
</feature>
<feature type="coiled-coil region" evidence="1">
    <location>
        <begin position="351"/>
        <end position="439"/>
    </location>
</feature>
<feature type="compositionally biased region" description="Basic and acidic residues" evidence="2">
    <location>
        <begin position="2327"/>
        <end position="2357"/>
    </location>
</feature>
<feature type="region of interest" description="Disordered" evidence="2">
    <location>
        <begin position="670"/>
        <end position="846"/>
    </location>
</feature>
<accession>A0A6J7VNV5</accession>
<feature type="region of interest" description="Disordered" evidence="2">
    <location>
        <begin position="1114"/>
        <end position="1165"/>
    </location>
</feature>
<feature type="region of interest" description="Disordered" evidence="2">
    <location>
        <begin position="77"/>
        <end position="110"/>
    </location>
</feature>
<keyword evidence="1" id="KW-0175">Coiled coil</keyword>
<feature type="compositionally biased region" description="Low complexity" evidence="2">
    <location>
        <begin position="716"/>
        <end position="741"/>
    </location>
</feature>
<proteinExistence type="predicted"/>
<feature type="region of interest" description="Disordered" evidence="2">
    <location>
        <begin position="2532"/>
        <end position="2555"/>
    </location>
</feature>
<feature type="region of interest" description="Disordered" evidence="2">
    <location>
        <begin position="2452"/>
        <end position="2480"/>
    </location>
</feature>
<feature type="region of interest" description="Disordered" evidence="2">
    <location>
        <begin position="1181"/>
        <end position="1204"/>
    </location>
</feature>
<feature type="compositionally biased region" description="Basic and acidic residues" evidence="2">
    <location>
        <begin position="1773"/>
        <end position="1786"/>
    </location>
</feature>
<organism evidence="3">
    <name type="scientific">uncultured Caudovirales phage</name>
    <dbReference type="NCBI Taxonomy" id="2100421"/>
    <lineage>
        <taxon>Viruses</taxon>
        <taxon>Duplodnaviria</taxon>
        <taxon>Heunggongvirae</taxon>
        <taxon>Uroviricota</taxon>
        <taxon>Caudoviricetes</taxon>
        <taxon>Peduoviridae</taxon>
        <taxon>Maltschvirus</taxon>
        <taxon>Maltschvirus maltsch</taxon>
    </lineage>
</organism>
<feature type="compositionally biased region" description="Low complexity" evidence="2">
    <location>
        <begin position="774"/>
        <end position="788"/>
    </location>
</feature>
<feature type="compositionally biased region" description="Polar residues" evidence="2">
    <location>
        <begin position="2544"/>
        <end position="2555"/>
    </location>
</feature>
<gene>
    <name evidence="3" type="ORF">UFOVP141_49</name>
</gene>
<feature type="compositionally biased region" description="Low complexity" evidence="2">
    <location>
        <begin position="93"/>
        <end position="105"/>
    </location>
</feature>
<protein>
    <submittedName>
        <fullName evidence="3">Uncharacterized protein</fullName>
    </submittedName>
</protein>